<reference evidence="2" key="2">
    <citation type="submission" date="2020-10" db="UniProtKB">
        <authorList>
            <consortium name="WormBaseParasite"/>
        </authorList>
    </citation>
    <scope>IDENTIFICATION</scope>
</reference>
<name>A0A7E4VUV7_PANRE</name>
<organism evidence="1 2">
    <name type="scientific">Panagrellus redivivus</name>
    <name type="common">Microworm</name>
    <dbReference type="NCBI Taxonomy" id="6233"/>
    <lineage>
        <taxon>Eukaryota</taxon>
        <taxon>Metazoa</taxon>
        <taxon>Ecdysozoa</taxon>
        <taxon>Nematoda</taxon>
        <taxon>Chromadorea</taxon>
        <taxon>Rhabditida</taxon>
        <taxon>Tylenchina</taxon>
        <taxon>Panagrolaimomorpha</taxon>
        <taxon>Panagrolaimoidea</taxon>
        <taxon>Panagrolaimidae</taxon>
        <taxon>Panagrellus</taxon>
    </lineage>
</organism>
<dbReference type="AlphaFoldDB" id="A0A7E4VUV7"/>
<evidence type="ECO:0000313" key="1">
    <source>
        <dbReference type="Proteomes" id="UP000492821"/>
    </source>
</evidence>
<sequence>MSFFKYGNEDFVFSKLPYTFQRRLIHLASEQEKFDCYSSLFIADNHYTYSSASKAVSEEREYDYIQYFKDGPLTFSPTWQSVLLMDDILDKRKPLFISDTLVLHLKCKGFSQSKSLIFGSYSQLILYGWFSWDQIKVLIHDKVKQVRIMNNIEVEPNEYDDVVNFVLRFSRDIDCK</sequence>
<evidence type="ECO:0000313" key="2">
    <source>
        <dbReference type="WBParaSite" id="Pan_g3033.t1"/>
    </source>
</evidence>
<accession>A0A7E4VUV7</accession>
<dbReference type="WBParaSite" id="Pan_g3033.t1">
    <property type="protein sequence ID" value="Pan_g3033.t1"/>
    <property type="gene ID" value="Pan_g3033"/>
</dbReference>
<proteinExistence type="predicted"/>
<dbReference type="Proteomes" id="UP000492821">
    <property type="component" value="Unassembled WGS sequence"/>
</dbReference>
<keyword evidence="1" id="KW-1185">Reference proteome</keyword>
<protein>
    <submittedName>
        <fullName evidence="2">FBA_2 domain-containing protein</fullName>
    </submittedName>
</protein>
<reference evidence="1" key="1">
    <citation type="journal article" date="2013" name="Genetics">
        <title>The draft genome and transcriptome of Panagrellus redivivus are shaped by the harsh demands of a free-living lifestyle.</title>
        <authorList>
            <person name="Srinivasan J."/>
            <person name="Dillman A.R."/>
            <person name="Macchietto M.G."/>
            <person name="Heikkinen L."/>
            <person name="Lakso M."/>
            <person name="Fracchia K.M."/>
            <person name="Antoshechkin I."/>
            <person name="Mortazavi A."/>
            <person name="Wong G."/>
            <person name="Sternberg P.W."/>
        </authorList>
    </citation>
    <scope>NUCLEOTIDE SEQUENCE [LARGE SCALE GENOMIC DNA]</scope>
    <source>
        <strain evidence="1">MT8872</strain>
    </source>
</reference>